<evidence type="ECO:0000313" key="8">
    <source>
        <dbReference type="Proteomes" id="UP000526501"/>
    </source>
</evidence>
<evidence type="ECO:0000256" key="4">
    <source>
        <dbReference type="ARBA" id="ARBA00022989"/>
    </source>
</evidence>
<dbReference type="GO" id="GO:0015627">
    <property type="term" value="C:type II protein secretion system complex"/>
    <property type="evidence" value="ECO:0007669"/>
    <property type="project" value="InterPro"/>
</dbReference>
<keyword evidence="8" id="KW-1185">Reference proteome</keyword>
<evidence type="ECO:0000256" key="2">
    <source>
        <dbReference type="ARBA" id="ARBA00022481"/>
    </source>
</evidence>
<dbReference type="GO" id="GO:0016020">
    <property type="term" value="C:membrane"/>
    <property type="evidence" value="ECO:0007669"/>
    <property type="project" value="UniProtKB-SubCell"/>
</dbReference>
<name>A0A7X1B746_9BACT</name>
<dbReference type="PANTHER" id="PTHR30093">
    <property type="entry name" value="GENERAL SECRETION PATHWAY PROTEIN G"/>
    <property type="match status" value="1"/>
</dbReference>
<dbReference type="Proteomes" id="UP000526501">
    <property type="component" value="Unassembled WGS sequence"/>
</dbReference>
<dbReference type="InterPro" id="IPR012902">
    <property type="entry name" value="N_methyl_site"/>
</dbReference>
<dbReference type="InterPro" id="IPR000983">
    <property type="entry name" value="Bac_GSPG_pilin"/>
</dbReference>
<comment type="caution">
    <text evidence="7">The sequence shown here is derived from an EMBL/GenBank/DDBJ whole genome shotgun (WGS) entry which is preliminary data.</text>
</comment>
<keyword evidence="4 6" id="KW-1133">Transmembrane helix</keyword>
<proteinExistence type="predicted"/>
<gene>
    <name evidence="7" type="ORF">H5P27_12675</name>
</gene>
<comment type="subcellular location">
    <subcellularLocation>
        <location evidence="1">Membrane</location>
        <topology evidence="1">Single-pass membrane protein</topology>
    </subcellularLocation>
</comment>
<keyword evidence="2" id="KW-0488">Methylation</keyword>
<dbReference type="AlphaFoldDB" id="A0A7X1B746"/>
<dbReference type="NCBIfam" id="TIGR02532">
    <property type="entry name" value="IV_pilin_GFxxxE"/>
    <property type="match status" value="1"/>
</dbReference>
<dbReference type="RefSeq" id="WP_185660769.1">
    <property type="nucleotide sequence ID" value="NZ_CAWPOO010000012.1"/>
</dbReference>
<evidence type="ECO:0000256" key="5">
    <source>
        <dbReference type="ARBA" id="ARBA00023136"/>
    </source>
</evidence>
<evidence type="ECO:0000256" key="6">
    <source>
        <dbReference type="SAM" id="Phobius"/>
    </source>
</evidence>
<organism evidence="7 8">
    <name type="scientific">Pelagicoccus albus</name>
    <dbReference type="NCBI Taxonomy" id="415222"/>
    <lineage>
        <taxon>Bacteria</taxon>
        <taxon>Pseudomonadati</taxon>
        <taxon>Verrucomicrobiota</taxon>
        <taxon>Opitutia</taxon>
        <taxon>Puniceicoccales</taxon>
        <taxon>Pelagicoccaceae</taxon>
        <taxon>Pelagicoccus</taxon>
    </lineage>
</organism>
<accession>A0A7X1B746</accession>
<dbReference type="EMBL" id="JACHVC010000012">
    <property type="protein sequence ID" value="MBC2606899.1"/>
    <property type="molecule type" value="Genomic_DNA"/>
</dbReference>
<dbReference type="SUPFAM" id="SSF54523">
    <property type="entry name" value="Pili subunits"/>
    <property type="match status" value="1"/>
</dbReference>
<dbReference type="PRINTS" id="PR00813">
    <property type="entry name" value="BCTERIALGSPG"/>
</dbReference>
<protein>
    <submittedName>
        <fullName evidence="7">Type II secretion system protein</fullName>
    </submittedName>
</protein>
<dbReference type="PANTHER" id="PTHR30093:SF44">
    <property type="entry name" value="TYPE II SECRETION SYSTEM CORE PROTEIN G"/>
    <property type="match status" value="1"/>
</dbReference>
<evidence type="ECO:0000313" key="7">
    <source>
        <dbReference type="EMBL" id="MBC2606899.1"/>
    </source>
</evidence>
<dbReference type="GO" id="GO:0015628">
    <property type="term" value="P:protein secretion by the type II secretion system"/>
    <property type="evidence" value="ECO:0007669"/>
    <property type="project" value="InterPro"/>
</dbReference>
<evidence type="ECO:0000256" key="1">
    <source>
        <dbReference type="ARBA" id="ARBA00004167"/>
    </source>
</evidence>
<reference evidence="7 8" key="1">
    <citation type="submission" date="2020-07" db="EMBL/GenBank/DDBJ databases">
        <authorList>
            <person name="Feng X."/>
        </authorList>
    </citation>
    <scope>NUCLEOTIDE SEQUENCE [LARGE SCALE GENOMIC DNA]</scope>
    <source>
        <strain evidence="7 8">JCM23202</strain>
    </source>
</reference>
<keyword evidence="3 6" id="KW-0812">Transmembrane</keyword>
<dbReference type="Gene3D" id="3.30.700.10">
    <property type="entry name" value="Glycoprotein, Type 4 Pilin"/>
    <property type="match status" value="1"/>
</dbReference>
<keyword evidence="5 6" id="KW-0472">Membrane</keyword>
<dbReference type="Pfam" id="PF07963">
    <property type="entry name" value="N_methyl"/>
    <property type="match status" value="1"/>
</dbReference>
<evidence type="ECO:0000256" key="3">
    <source>
        <dbReference type="ARBA" id="ARBA00022692"/>
    </source>
</evidence>
<feature type="transmembrane region" description="Helical" evidence="6">
    <location>
        <begin position="12"/>
        <end position="34"/>
    </location>
</feature>
<dbReference type="InterPro" id="IPR045584">
    <property type="entry name" value="Pilin-like"/>
</dbReference>
<sequence length="156" mass="17106">MTKKKAKKNGFTLIELLIAITILGILASIAVPFFQKYVRASRAASFTNDIRLLANAGAQYCLESGWWVEDSPVGVFPEELEGYVSQKKFELGSPLGGVWDFEQWGAGDFTSAVGVVGAAHGDEIFALVDKRIDDGDLTTGVFQKIAADRYYYVIED</sequence>